<evidence type="ECO:0000313" key="10">
    <source>
        <dbReference type="Proteomes" id="UP000252884"/>
    </source>
</evidence>
<dbReference type="CDD" id="cd17321">
    <property type="entry name" value="MFS_MMR_MDR_like"/>
    <property type="match status" value="1"/>
</dbReference>
<evidence type="ECO:0000256" key="4">
    <source>
        <dbReference type="ARBA" id="ARBA00022692"/>
    </source>
</evidence>
<feature type="transmembrane region" description="Helical" evidence="7">
    <location>
        <begin position="107"/>
        <end position="129"/>
    </location>
</feature>
<keyword evidence="2" id="KW-0813">Transport</keyword>
<keyword evidence="4 7" id="KW-0812">Transmembrane</keyword>
<evidence type="ECO:0000259" key="8">
    <source>
        <dbReference type="PROSITE" id="PS50850"/>
    </source>
</evidence>
<proteinExistence type="predicted"/>
<dbReference type="GO" id="GO:0005886">
    <property type="term" value="C:plasma membrane"/>
    <property type="evidence" value="ECO:0007669"/>
    <property type="project" value="UniProtKB-SubCell"/>
</dbReference>
<feature type="transmembrane region" description="Helical" evidence="7">
    <location>
        <begin position="311"/>
        <end position="329"/>
    </location>
</feature>
<evidence type="ECO:0000256" key="3">
    <source>
        <dbReference type="ARBA" id="ARBA00022475"/>
    </source>
</evidence>
<dbReference type="Proteomes" id="UP000252884">
    <property type="component" value="Unassembled WGS sequence"/>
</dbReference>
<evidence type="ECO:0000256" key="1">
    <source>
        <dbReference type="ARBA" id="ARBA00004651"/>
    </source>
</evidence>
<dbReference type="AlphaFoldDB" id="A0A368XIR6"/>
<keyword evidence="6 7" id="KW-0472">Membrane</keyword>
<evidence type="ECO:0000256" key="7">
    <source>
        <dbReference type="SAM" id="Phobius"/>
    </source>
</evidence>
<keyword evidence="3" id="KW-1003">Cell membrane</keyword>
<keyword evidence="5 7" id="KW-1133">Transmembrane helix</keyword>
<dbReference type="PROSITE" id="PS50850">
    <property type="entry name" value="MFS"/>
    <property type="match status" value="1"/>
</dbReference>
<feature type="transmembrane region" description="Helical" evidence="7">
    <location>
        <begin position="200"/>
        <end position="222"/>
    </location>
</feature>
<dbReference type="GO" id="GO:0022857">
    <property type="term" value="F:transmembrane transporter activity"/>
    <property type="evidence" value="ECO:0007669"/>
    <property type="project" value="InterPro"/>
</dbReference>
<dbReference type="InterPro" id="IPR020846">
    <property type="entry name" value="MFS_dom"/>
</dbReference>
<dbReference type="Pfam" id="PF07690">
    <property type="entry name" value="MFS_1"/>
    <property type="match status" value="1"/>
</dbReference>
<keyword evidence="10" id="KW-1185">Reference proteome</keyword>
<dbReference type="RefSeq" id="WP_114470992.1">
    <property type="nucleotide sequence ID" value="NZ_QPJK01000009.1"/>
</dbReference>
<gene>
    <name evidence="9" type="ORF">DES41_109212</name>
</gene>
<dbReference type="PANTHER" id="PTHR42718">
    <property type="entry name" value="MAJOR FACILITATOR SUPERFAMILY MULTIDRUG TRANSPORTER MFSC"/>
    <property type="match status" value="1"/>
</dbReference>
<protein>
    <submittedName>
        <fullName evidence="9">DHA2 family multidrug resistance protein-like MFS transporter</fullName>
    </submittedName>
</protein>
<name>A0A368XIR6_9BURK</name>
<feature type="transmembrane region" description="Helical" evidence="7">
    <location>
        <begin position="167"/>
        <end position="188"/>
    </location>
</feature>
<dbReference type="SUPFAM" id="SSF103473">
    <property type="entry name" value="MFS general substrate transporter"/>
    <property type="match status" value="1"/>
</dbReference>
<organism evidence="9 10">
    <name type="scientific">Pseudorhodoferax soli</name>
    <dbReference type="NCBI Taxonomy" id="545864"/>
    <lineage>
        <taxon>Bacteria</taxon>
        <taxon>Pseudomonadati</taxon>
        <taxon>Pseudomonadota</taxon>
        <taxon>Betaproteobacteria</taxon>
        <taxon>Burkholderiales</taxon>
        <taxon>Comamonadaceae</taxon>
    </lineage>
</organism>
<dbReference type="Gene3D" id="1.20.1250.20">
    <property type="entry name" value="MFS general substrate transporter like domains"/>
    <property type="match status" value="1"/>
</dbReference>
<feature type="transmembrane region" description="Helical" evidence="7">
    <location>
        <begin position="228"/>
        <end position="249"/>
    </location>
</feature>
<dbReference type="InterPro" id="IPR036259">
    <property type="entry name" value="MFS_trans_sf"/>
</dbReference>
<evidence type="ECO:0000256" key="2">
    <source>
        <dbReference type="ARBA" id="ARBA00022448"/>
    </source>
</evidence>
<dbReference type="Gene3D" id="1.20.1720.10">
    <property type="entry name" value="Multidrug resistance protein D"/>
    <property type="match status" value="1"/>
</dbReference>
<feature type="transmembrane region" description="Helical" evidence="7">
    <location>
        <begin position="141"/>
        <end position="161"/>
    </location>
</feature>
<evidence type="ECO:0000313" key="9">
    <source>
        <dbReference type="EMBL" id="RCW67489.1"/>
    </source>
</evidence>
<reference evidence="9 10" key="1">
    <citation type="submission" date="2018-07" db="EMBL/GenBank/DDBJ databases">
        <title>Genomic Encyclopedia of Type Strains, Phase IV (KMG-IV): sequencing the most valuable type-strain genomes for metagenomic binning, comparative biology and taxonomic classification.</title>
        <authorList>
            <person name="Goeker M."/>
        </authorList>
    </citation>
    <scope>NUCLEOTIDE SEQUENCE [LARGE SCALE GENOMIC DNA]</scope>
    <source>
        <strain evidence="9 10">DSM 21634</strain>
    </source>
</reference>
<feature type="transmembrane region" description="Helical" evidence="7">
    <location>
        <begin position="270"/>
        <end position="291"/>
    </location>
</feature>
<feature type="transmembrane region" description="Helical" evidence="7">
    <location>
        <begin position="474"/>
        <end position="494"/>
    </location>
</feature>
<sequence length="507" mass="52035">MSLSPSPPRATAREWTGLAVVALPCLVYSMDLTVLNLALPVLSRELQPSGGQLLWILDIYGFFVAGFLITMGTLGDRIGRRRLLLIGAAFFAGASALAALADTAALLIAARALLGLAGATIAPSTMALIRNMFHDAGQRQFAIGIWIAAFSLGSAIGPLVGGVLLEYFHWGSVFWINVPVMALTLALGPRLLPEYRDPQAGRLDLASVALSLAAVLLTIYGLKQMAEHGPAAGSLATTLLGLAVGALFVRRQGRIDYPLLDVRLFAHAPFCAALAAYALTCLAMFGVYIFITQYLQLVLGLTPLHAGLATLPWALSFVAGSLLAPTLAARWPRARVLVVGLVAAALGFGLLAAGQGLWTLLPATVVMALGMAPVFTIGNEIIITTAPPERAGAASALSETASEFSGALGIALLGSAGMVVYRHGLASAWPTGLGADAVLAAGASLGGAVHLAQVLPSAQGAALLQAAQGGFTDALQAIALVGALLVGAAAWLVARMLRGVDLAAAPH</sequence>
<feature type="transmembrane region" description="Helical" evidence="7">
    <location>
        <begin position="336"/>
        <end position="361"/>
    </location>
</feature>
<dbReference type="OrthoDB" id="9807274at2"/>
<feature type="transmembrane region" description="Helical" evidence="7">
    <location>
        <begin position="83"/>
        <end position="101"/>
    </location>
</feature>
<accession>A0A368XIR6</accession>
<feature type="domain" description="Major facilitator superfamily (MFS) profile" evidence="8">
    <location>
        <begin position="17"/>
        <end position="459"/>
    </location>
</feature>
<evidence type="ECO:0000256" key="5">
    <source>
        <dbReference type="ARBA" id="ARBA00022989"/>
    </source>
</evidence>
<evidence type="ECO:0000256" key="6">
    <source>
        <dbReference type="ARBA" id="ARBA00023136"/>
    </source>
</evidence>
<dbReference type="EMBL" id="QPJK01000009">
    <property type="protein sequence ID" value="RCW67489.1"/>
    <property type="molecule type" value="Genomic_DNA"/>
</dbReference>
<dbReference type="PANTHER" id="PTHR42718:SF47">
    <property type="entry name" value="METHYL VIOLOGEN RESISTANCE PROTEIN SMVA"/>
    <property type="match status" value="1"/>
</dbReference>
<dbReference type="InterPro" id="IPR011701">
    <property type="entry name" value="MFS"/>
</dbReference>
<feature type="transmembrane region" description="Helical" evidence="7">
    <location>
        <begin position="53"/>
        <end position="71"/>
    </location>
</feature>
<feature type="transmembrane region" description="Helical" evidence="7">
    <location>
        <begin position="404"/>
        <end position="421"/>
    </location>
</feature>
<comment type="caution">
    <text evidence="9">The sequence shown here is derived from an EMBL/GenBank/DDBJ whole genome shotgun (WGS) entry which is preliminary data.</text>
</comment>
<comment type="subcellular location">
    <subcellularLocation>
        <location evidence="1">Cell membrane</location>
        <topology evidence="1">Multi-pass membrane protein</topology>
    </subcellularLocation>
</comment>